<feature type="transmembrane region" description="Helical" evidence="1">
    <location>
        <begin position="35"/>
        <end position="55"/>
    </location>
</feature>
<keyword evidence="1" id="KW-0472">Membrane</keyword>
<dbReference type="RefSeq" id="WP_046137199.1">
    <property type="nucleotide sequence ID" value="NZ_FQVC01000005.1"/>
</dbReference>
<evidence type="ECO:0000256" key="1">
    <source>
        <dbReference type="SAM" id="Phobius"/>
    </source>
</evidence>
<reference evidence="2 4" key="1">
    <citation type="submission" date="2015-03" db="EMBL/GenBank/DDBJ databases">
        <authorList>
            <person name="Hassan Y.I."/>
            <person name="Lepp D."/>
            <person name="Zhou T."/>
        </authorList>
    </citation>
    <scope>NUCLEOTIDE SEQUENCE [LARGE SCALE GENOMIC DNA]</scope>
    <source>
        <strain evidence="2 4">DSM 17137</strain>
    </source>
</reference>
<accession>A0A0F5L3K4</accession>
<dbReference type="Proteomes" id="UP000184533">
    <property type="component" value="Unassembled WGS sequence"/>
</dbReference>
<dbReference type="EMBL" id="LAJF01000156">
    <property type="protein sequence ID" value="KKB76192.1"/>
    <property type="molecule type" value="Genomic_DNA"/>
</dbReference>
<dbReference type="Proteomes" id="UP000033608">
    <property type="component" value="Unassembled WGS sequence"/>
</dbReference>
<dbReference type="OrthoDB" id="7949282at2"/>
<organism evidence="2 4">
    <name type="scientific">Devosia limi DSM 17137</name>
    <dbReference type="NCBI Taxonomy" id="1121477"/>
    <lineage>
        <taxon>Bacteria</taxon>
        <taxon>Pseudomonadati</taxon>
        <taxon>Pseudomonadota</taxon>
        <taxon>Alphaproteobacteria</taxon>
        <taxon>Hyphomicrobiales</taxon>
        <taxon>Devosiaceae</taxon>
        <taxon>Devosia</taxon>
    </lineage>
</organism>
<gene>
    <name evidence="3" type="ORF">SAMN02745223_02022</name>
    <name evidence="2" type="ORF">VW29_20825</name>
</gene>
<evidence type="ECO:0000313" key="3">
    <source>
        <dbReference type="EMBL" id="SHF19702.1"/>
    </source>
</evidence>
<dbReference type="STRING" id="1121477.SAMN02745223_02022"/>
<dbReference type="EMBL" id="FQVC01000005">
    <property type="protein sequence ID" value="SHF19702.1"/>
    <property type="molecule type" value="Genomic_DNA"/>
</dbReference>
<feature type="transmembrane region" description="Helical" evidence="1">
    <location>
        <begin position="67"/>
        <end position="86"/>
    </location>
</feature>
<protein>
    <submittedName>
        <fullName evidence="2">Uncharacterized protein</fullName>
    </submittedName>
</protein>
<keyword evidence="4" id="KW-1185">Reference proteome</keyword>
<dbReference type="PATRIC" id="fig|1121477.3.peg.951"/>
<sequence length="126" mass="14220">MYLLLAAVVSGTGWFLFRRWRNRQAADQRLSAAFWRNSLVVLLAYLLYLLAGGFLTRLMAGFNTSGLANLLLVGFYLVWIAYGALWLLRFLPHTGRKPAWIDGSRFWLDVLGIAVLLGFAVVARLV</sequence>
<proteinExistence type="predicted"/>
<dbReference type="AlphaFoldDB" id="A0A0F5L3K4"/>
<evidence type="ECO:0000313" key="2">
    <source>
        <dbReference type="EMBL" id="KKB76192.1"/>
    </source>
</evidence>
<reference evidence="3 5" key="2">
    <citation type="submission" date="2016-11" db="EMBL/GenBank/DDBJ databases">
        <authorList>
            <person name="Jaros S."/>
            <person name="Januszkiewicz K."/>
            <person name="Wedrychowicz H."/>
        </authorList>
    </citation>
    <scope>NUCLEOTIDE SEQUENCE [LARGE SCALE GENOMIC DNA]</scope>
    <source>
        <strain evidence="3 5">DSM 17137</strain>
    </source>
</reference>
<keyword evidence="1" id="KW-1133">Transmembrane helix</keyword>
<evidence type="ECO:0000313" key="5">
    <source>
        <dbReference type="Proteomes" id="UP000184533"/>
    </source>
</evidence>
<keyword evidence="1" id="KW-0812">Transmembrane</keyword>
<feature type="transmembrane region" description="Helical" evidence="1">
    <location>
        <begin position="106"/>
        <end position="125"/>
    </location>
</feature>
<evidence type="ECO:0000313" key="4">
    <source>
        <dbReference type="Proteomes" id="UP000033608"/>
    </source>
</evidence>
<name>A0A0F5L3K4_9HYPH</name>